<dbReference type="GO" id="GO:0006355">
    <property type="term" value="P:regulation of DNA-templated transcription"/>
    <property type="evidence" value="ECO:0007669"/>
    <property type="project" value="InterPro"/>
</dbReference>
<evidence type="ECO:0000259" key="2">
    <source>
        <dbReference type="PROSITE" id="PS50805"/>
    </source>
</evidence>
<feature type="domain" description="KRAB" evidence="2">
    <location>
        <begin position="75"/>
        <end position="146"/>
    </location>
</feature>
<dbReference type="SMART" id="SM00349">
    <property type="entry name" value="KRAB"/>
    <property type="match status" value="1"/>
</dbReference>
<dbReference type="Gene3D" id="6.10.140.140">
    <property type="match status" value="1"/>
</dbReference>
<dbReference type="InterPro" id="IPR036051">
    <property type="entry name" value="KRAB_dom_sf"/>
</dbReference>
<feature type="region of interest" description="Disordered" evidence="1">
    <location>
        <begin position="45"/>
        <end position="67"/>
    </location>
</feature>
<dbReference type="AlphaFoldDB" id="A0A7N4NMN5"/>
<accession>A0A7N4NMN5</accession>
<organism evidence="3 4">
    <name type="scientific">Sarcophilus harrisii</name>
    <name type="common">Tasmanian devil</name>
    <name type="synonym">Sarcophilus laniarius</name>
    <dbReference type="NCBI Taxonomy" id="9305"/>
    <lineage>
        <taxon>Eukaryota</taxon>
        <taxon>Metazoa</taxon>
        <taxon>Chordata</taxon>
        <taxon>Craniata</taxon>
        <taxon>Vertebrata</taxon>
        <taxon>Euteleostomi</taxon>
        <taxon>Mammalia</taxon>
        <taxon>Metatheria</taxon>
        <taxon>Dasyuromorphia</taxon>
        <taxon>Dasyuridae</taxon>
        <taxon>Sarcophilus</taxon>
    </lineage>
</organism>
<dbReference type="PANTHER" id="PTHR23232">
    <property type="entry name" value="KRAB DOMAIN C2H2 ZINC FINGER"/>
    <property type="match status" value="1"/>
</dbReference>
<name>A0A7N4NMN5_SARHA</name>
<dbReference type="Ensembl" id="ENSSHAT00000035248.1">
    <property type="protein sequence ID" value="ENSSHAP00000025692.1"/>
    <property type="gene ID" value="ENSSHAG00000024986.1"/>
</dbReference>
<sequence>MRGSRKPRDWLGSSRTRRRKPCWECPFPGRCLPGRRGDMGGAWGRRTSASRGLRRAPEEEAMAPGVTARRGQESVRLQDVTVEFTWEEWMYLNPSQKKLYREVTLENYRNLASLGFAVSKPDVIYQLERNEETWMPEADNPKHSYPGDYIKTKEMDSFEIAAVLVILNQTSFNMLNKVILSK</sequence>
<dbReference type="InterPro" id="IPR050169">
    <property type="entry name" value="Krueppel_C2H2_ZnF"/>
</dbReference>
<keyword evidence="4" id="KW-1185">Reference proteome</keyword>
<dbReference type="Proteomes" id="UP000007648">
    <property type="component" value="Unassembled WGS sequence"/>
</dbReference>
<protein>
    <recommendedName>
        <fullName evidence="2">KRAB domain-containing protein</fullName>
    </recommendedName>
</protein>
<reference evidence="3" key="3">
    <citation type="submission" date="2025-09" db="UniProtKB">
        <authorList>
            <consortium name="Ensembl"/>
        </authorList>
    </citation>
    <scope>IDENTIFICATION</scope>
</reference>
<dbReference type="SUPFAM" id="SSF109640">
    <property type="entry name" value="KRAB domain (Kruppel-associated box)"/>
    <property type="match status" value="1"/>
</dbReference>
<evidence type="ECO:0000313" key="3">
    <source>
        <dbReference type="Ensembl" id="ENSSHAP00000025692.1"/>
    </source>
</evidence>
<gene>
    <name evidence="3" type="primary">LOC100931193</name>
</gene>
<dbReference type="CDD" id="cd07765">
    <property type="entry name" value="KRAB_A-box"/>
    <property type="match status" value="1"/>
</dbReference>
<dbReference type="InterPro" id="IPR001909">
    <property type="entry name" value="KRAB"/>
</dbReference>
<reference evidence="3" key="2">
    <citation type="submission" date="2025-08" db="UniProtKB">
        <authorList>
            <consortium name="Ensembl"/>
        </authorList>
    </citation>
    <scope>IDENTIFICATION</scope>
</reference>
<reference evidence="3 4" key="1">
    <citation type="journal article" date="2011" name="Proc. Natl. Acad. Sci. U.S.A.">
        <title>Genetic diversity and population structure of the endangered marsupial Sarcophilus harrisii (Tasmanian devil).</title>
        <authorList>
            <person name="Miller W."/>
            <person name="Hayes V.M."/>
            <person name="Ratan A."/>
            <person name="Petersen D.C."/>
            <person name="Wittekindt N.E."/>
            <person name="Miller J."/>
            <person name="Walenz B."/>
            <person name="Knight J."/>
            <person name="Qi J."/>
            <person name="Zhao F."/>
            <person name="Wang Q."/>
            <person name="Bedoya-Reina O.C."/>
            <person name="Katiyar N."/>
            <person name="Tomsho L.P."/>
            <person name="Kasson L.M."/>
            <person name="Hardie R.A."/>
            <person name="Woodbridge P."/>
            <person name="Tindall E.A."/>
            <person name="Bertelsen M.F."/>
            <person name="Dixon D."/>
            <person name="Pyecroft S."/>
            <person name="Helgen K.M."/>
            <person name="Lesk A.M."/>
            <person name="Pringle T.H."/>
            <person name="Patterson N."/>
            <person name="Zhang Y."/>
            <person name="Kreiss A."/>
            <person name="Woods G.M."/>
            <person name="Jones M.E."/>
            <person name="Schuster S.C."/>
        </authorList>
    </citation>
    <scope>NUCLEOTIDE SEQUENCE [LARGE SCALE GENOMIC DNA]</scope>
</reference>
<dbReference type="PANTHER" id="PTHR23232:SF168">
    <property type="entry name" value="KRAB DOMAIN-CONTAINING PROTEIN"/>
    <property type="match status" value="1"/>
</dbReference>
<evidence type="ECO:0000256" key="1">
    <source>
        <dbReference type="SAM" id="MobiDB-lite"/>
    </source>
</evidence>
<evidence type="ECO:0000313" key="4">
    <source>
        <dbReference type="Proteomes" id="UP000007648"/>
    </source>
</evidence>
<dbReference type="GeneTree" id="ENSGT00950000182890"/>
<dbReference type="PROSITE" id="PS50805">
    <property type="entry name" value="KRAB"/>
    <property type="match status" value="1"/>
</dbReference>
<proteinExistence type="predicted"/>
<dbReference type="Pfam" id="PF01352">
    <property type="entry name" value="KRAB"/>
    <property type="match status" value="1"/>
</dbReference>